<reference evidence="3 4" key="1">
    <citation type="submission" date="2019-07" db="EMBL/GenBank/DDBJ databases">
        <title>Draft genome for Aliikangiella sp. M105.</title>
        <authorList>
            <person name="Wang G."/>
        </authorList>
    </citation>
    <scope>NUCLEOTIDE SEQUENCE [LARGE SCALE GENOMIC DNA]</scope>
    <source>
        <strain evidence="3 4">M105</strain>
    </source>
</reference>
<proteinExistence type="predicted"/>
<dbReference type="EMBL" id="VIKS01000007">
    <property type="protein sequence ID" value="TQV87592.1"/>
    <property type="molecule type" value="Genomic_DNA"/>
</dbReference>
<evidence type="ECO:0000313" key="3">
    <source>
        <dbReference type="EMBL" id="TQV87592.1"/>
    </source>
</evidence>
<keyword evidence="1" id="KW-0812">Transmembrane</keyword>
<keyword evidence="4" id="KW-1185">Reference proteome</keyword>
<evidence type="ECO:0000259" key="2">
    <source>
        <dbReference type="Pfam" id="PF14317"/>
    </source>
</evidence>
<comment type="caution">
    <text evidence="3">The sequence shown here is derived from an EMBL/GenBank/DDBJ whole genome shotgun (WGS) entry which is preliminary data.</text>
</comment>
<dbReference type="AlphaFoldDB" id="A0A545UDP9"/>
<keyword evidence="1" id="KW-1133">Transmembrane helix</keyword>
<evidence type="ECO:0000313" key="4">
    <source>
        <dbReference type="Proteomes" id="UP000315439"/>
    </source>
</evidence>
<feature type="domain" description="YcxB-like C-terminal" evidence="2">
    <location>
        <begin position="97"/>
        <end position="134"/>
    </location>
</feature>
<organism evidence="3 4">
    <name type="scientific">Aliikangiella coralliicola</name>
    <dbReference type="NCBI Taxonomy" id="2592383"/>
    <lineage>
        <taxon>Bacteria</taxon>
        <taxon>Pseudomonadati</taxon>
        <taxon>Pseudomonadota</taxon>
        <taxon>Gammaproteobacteria</taxon>
        <taxon>Oceanospirillales</taxon>
        <taxon>Pleioneaceae</taxon>
        <taxon>Aliikangiella</taxon>
    </lineage>
</organism>
<protein>
    <submittedName>
        <fullName evidence="3">YcxB family protein</fullName>
    </submittedName>
</protein>
<dbReference type="Proteomes" id="UP000315439">
    <property type="component" value="Unassembled WGS sequence"/>
</dbReference>
<dbReference type="OrthoDB" id="6118195at2"/>
<dbReference type="InterPro" id="IPR025588">
    <property type="entry name" value="YcxB-like_C"/>
</dbReference>
<dbReference type="RefSeq" id="WP_142893770.1">
    <property type="nucleotide sequence ID" value="NZ_ML660164.1"/>
</dbReference>
<accession>A0A545UDP9</accession>
<keyword evidence="1" id="KW-0472">Membrane</keyword>
<name>A0A545UDP9_9GAMM</name>
<evidence type="ECO:0000256" key="1">
    <source>
        <dbReference type="SAM" id="Phobius"/>
    </source>
</evidence>
<sequence length="164" mass="18758">MNQPFNQSVTFVLDKAHFQECFEQSAPPVQARDYGKAVIFGLAAFASIFVETEHYYILFFLIGLAILELFSIRYRQTWWVWRQLMGKSANGRVKLIINEEGITTESTYVNSQILWPDVSAVEQTEKGLLLRHQGGVNYLSNSHLSDEIVAFILLHDKKASIENT</sequence>
<dbReference type="Pfam" id="PF14317">
    <property type="entry name" value="YcxB"/>
    <property type="match status" value="1"/>
</dbReference>
<feature type="transmembrane region" description="Helical" evidence="1">
    <location>
        <begin position="56"/>
        <end position="74"/>
    </location>
</feature>
<gene>
    <name evidence="3" type="ORF">FLL46_12030</name>
</gene>